<proteinExistence type="predicted"/>
<evidence type="ECO:0000259" key="3">
    <source>
        <dbReference type="PROSITE" id="PS50041"/>
    </source>
</evidence>
<dbReference type="OrthoDB" id="6409202at2759"/>
<protein>
    <submittedName>
        <fullName evidence="4">Secretory phospholipase A2 receptor</fullName>
    </submittedName>
</protein>
<evidence type="ECO:0000313" key="5">
    <source>
        <dbReference type="Proteomes" id="UP000886998"/>
    </source>
</evidence>
<comment type="caution">
    <text evidence="4">The sequence shown here is derived from an EMBL/GenBank/DDBJ whole genome shotgun (WGS) entry which is preliminary data.</text>
</comment>
<gene>
    <name evidence="4" type="primary">PLA2R1</name>
    <name evidence="4" type="ORF">TNIN_194041</name>
</gene>
<dbReference type="Pfam" id="PF00059">
    <property type="entry name" value="Lectin_C"/>
    <property type="match status" value="3"/>
</dbReference>
<evidence type="ECO:0000256" key="2">
    <source>
        <dbReference type="SAM" id="Phobius"/>
    </source>
</evidence>
<keyword evidence="4" id="KW-0675">Receptor</keyword>
<dbReference type="PANTHER" id="PTHR22803">
    <property type="entry name" value="MANNOSE, PHOSPHOLIPASE, LECTIN RECEPTOR RELATED"/>
    <property type="match status" value="1"/>
</dbReference>
<keyword evidence="5" id="KW-1185">Reference proteome</keyword>
<dbReference type="InterPro" id="IPR016186">
    <property type="entry name" value="C-type_lectin-like/link_sf"/>
</dbReference>
<dbReference type="InterPro" id="IPR001304">
    <property type="entry name" value="C-type_lectin-like"/>
</dbReference>
<dbReference type="SMART" id="SM00034">
    <property type="entry name" value="CLECT"/>
    <property type="match status" value="3"/>
</dbReference>
<dbReference type="InterPro" id="IPR018378">
    <property type="entry name" value="C-type_lectin_CS"/>
</dbReference>
<organism evidence="4 5">
    <name type="scientific">Trichonephila inaurata madagascariensis</name>
    <dbReference type="NCBI Taxonomy" id="2747483"/>
    <lineage>
        <taxon>Eukaryota</taxon>
        <taxon>Metazoa</taxon>
        <taxon>Ecdysozoa</taxon>
        <taxon>Arthropoda</taxon>
        <taxon>Chelicerata</taxon>
        <taxon>Arachnida</taxon>
        <taxon>Araneae</taxon>
        <taxon>Araneomorphae</taxon>
        <taxon>Entelegynae</taxon>
        <taxon>Araneoidea</taxon>
        <taxon>Nephilidae</taxon>
        <taxon>Trichonephila</taxon>
        <taxon>Trichonephila inaurata</taxon>
    </lineage>
</organism>
<reference evidence="4" key="1">
    <citation type="submission" date="2020-08" db="EMBL/GenBank/DDBJ databases">
        <title>Multicomponent nature underlies the extraordinary mechanical properties of spider dragline silk.</title>
        <authorList>
            <person name="Kono N."/>
            <person name="Nakamura H."/>
            <person name="Mori M."/>
            <person name="Yoshida Y."/>
            <person name="Ohtoshi R."/>
            <person name="Malay A.D."/>
            <person name="Moran D.A.P."/>
            <person name="Tomita M."/>
            <person name="Numata K."/>
            <person name="Arakawa K."/>
        </authorList>
    </citation>
    <scope>NUCLEOTIDE SEQUENCE</scope>
</reference>
<dbReference type="Gene3D" id="3.10.100.10">
    <property type="entry name" value="Mannose-Binding Protein A, subunit A"/>
    <property type="match status" value="3"/>
</dbReference>
<evidence type="ECO:0000313" key="4">
    <source>
        <dbReference type="EMBL" id="GFY51107.1"/>
    </source>
</evidence>
<keyword evidence="2" id="KW-1133">Transmembrane helix</keyword>
<feature type="domain" description="C-type lectin" evidence="3">
    <location>
        <begin position="293"/>
        <end position="408"/>
    </location>
</feature>
<sequence length="502" mass="58549">MCYKMGGKKQMARLTWEMAAENCKEEHNGNLVTIHSQELQDFLMTFLGLSAQGSIWIGLHDRKNETDYKWEDGSPVNYTNWEPMEPTGPNDDKEDCIEMIHRSGRDHGKPGQWNDINCEHEKLFMCQKKKGKQSKKNLDPRYCSTVNGLGWRYEKSCYFFVPEKKTWLEAEEYCATKHKGHLATIQDFTYNMFLNYVFREQEESMWIGIQLKEESQQKWSSGWFVSYENWAKDEEEFADGACALRDHEGTWTTMSCKKKMPFVCEYSTADPPVLKPSVVNSFCPEPADWRDLGGDFCYYFGTKASVTWHTANFMCMRRGGTLLSIHSEDEVNMLRNFVKYTQYVVFIGLYRHMKYDEEFVWADGSPVDFTLWNPNEPNNDKEQCVEMRTETMKWNDVSCYNQRGYICSIRKILPNSTTEVLYQSGCMNGFTVSALLGVMFCILFVAALIGVVGYYFRLCDRGYERVKKISGTKMHSPSHTDKRPKYRTELTVEDDSVYENMT</sequence>
<dbReference type="Proteomes" id="UP000886998">
    <property type="component" value="Unassembled WGS sequence"/>
</dbReference>
<dbReference type="InterPro" id="IPR016187">
    <property type="entry name" value="CTDL_fold"/>
</dbReference>
<dbReference type="EMBL" id="BMAV01007899">
    <property type="protein sequence ID" value="GFY51107.1"/>
    <property type="molecule type" value="Genomic_DNA"/>
</dbReference>
<feature type="transmembrane region" description="Helical" evidence="2">
    <location>
        <begin position="434"/>
        <end position="456"/>
    </location>
</feature>
<name>A0A8X7C270_9ARAC</name>
<dbReference type="AlphaFoldDB" id="A0A8X7C270"/>
<keyword evidence="2" id="KW-0812">Transmembrane</keyword>
<dbReference type="PROSITE" id="PS50041">
    <property type="entry name" value="C_TYPE_LECTIN_2"/>
    <property type="match status" value="3"/>
</dbReference>
<feature type="domain" description="C-type lectin" evidence="3">
    <location>
        <begin position="1"/>
        <end position="127"/>
    </location>
</feature>
<keyword evidence="1" id="KW-1015">Disulfide bond</keyword>
<accession>A0A8X7C270</accession>
<evidence type="ECO:0000256" key="1">
    <source>
        <dbReference type="ARBA" id="ARBA00023157"/>
    </source>
</evidence>
<dbReference type="CDD" id="cd00037">
    <property type="entry name" value="CLECT"/>
    <property type="match status" value="3"/>
</dbReference>
<dbReference type="SUPFAM" id="SSF56436">
    <property type="entry name" value="C-type lectin-like"/>
    <property type="match status" value="3"/>
</dbReference>
<keyword evidence="2" id="KW-0472">Membrane</keyword>
<dbReference type="InterPro" id="IPR050111">
    <property type="entry name" value="C-type_lectin/snaclec_domain"/>
</dbReference>
<dbReference type="PROSITE" id="PS00615">
    <property type="entry name" value="C_TYPE_LECTIN_1"/>
    <property type="match status" value="1"/>
</dbReference>
<feature type="domain" description="C-type lectin" evidence="3">
    <location>
        <begin position="153"/>
        <end position="265"/>
    </location>
</feature>